<reference evidence="2" key="1">
    <citation type="submission" date="2019-10" db="EMBL/GenBank/DDBJ databases">
        <authorList>
            <consortium name="DOE Joint Genome Institute"/>
            <person name="Kuo A."/>
            <person name="Miyauchi S."/>
            <person name="Kiss E."/>
            <person name="Drula E."/>
            <person name="Kohler A."/>
            <person name="Sanchez-Garcia M."/>
            <person name="Andreopoulos B."/>
            <person name="Barry K.W."/>
            <person name="Bonito G."/>
            <person name="Buee M."/>
            <person name="Carver A."/>
            <person name="Chen C."/>
            <person name="Cichocki N."/>
            <person name="Clum A."/>
            <person name="Culley D."/>
            <person name="Crous P.W."/>
            <person name="Fauchery L."/>
            <person name="Girlanda M."/>
            <person name="Hayes R."/>
            <person name="Keri Z."/>
            <person name="LaButti K."/>
            <person name="Lipzen A."/>
            <person name="Lombard V."/>
            <person name="Magnuson J."/>
            <person name="Maillard F."/>
            <person name="Morin E."/>
            <person name="Murat C."/>
            <person name="Nolan M."/>
            <person name="Ohm R."/>
            <person name="Pangilinan J."/>
            <person name="Pereira M."/>
            <person name="Perotto S."/>
            <person name="Peter M."/>
            <person name="Riley R."/>
            <person name="Sitrit Y."/>
            <person name="Stielow B."/>
            <person name="Szollosi G."/>
            <person name="Zifcakova L."/>
            <person name="Stursova M."/>
            <person name="Spatafora J.W."/>
            <person name="Tedersoo L."/>
            <person name="Vaario L.-M."/>
            <person name="Yamada A."/>
            <person name="Yan M."/>
            <person name="Wang P."/>
            <person name="Xu J."/>
            <person name="Bruns T."/>
            <person name="Baldrian P."/>
            <person name="Vilgalys R."/>
            <person name="Henrissat B."/>
            <person name="Grigoriev I.V."/>
            <person name="Hibbett D."/>
            <person name="Nagy L.G."/>
            <person name="Martin F.M."/>
        </authorList>
    </citation>
    <scope>NUCLEOTIDE SEQUENCE</scope>
    <source>
        <strain evidence="2">BED1</strain>
    </source>
</reference>
<feature type="region of interest" description="Disordered" evidence="1">
    <location>
        <begin position="116"/>
        <end position="137"/>
    </location>
</feature>
<organism evidence="2 3">
    <name type="scientific">Boletus edulis BED1</name>
    <dbReference type="NCBI Taxonomy" id="1328754"/>
    <lineage>
        <taxon>Eukaryota</taxon>
        <taxon>Fungi</taxon>
        <taxon>Dikarya</taxon>
        <taxon>Basidiomycota</taxon>
        <taxon>Agaricomycotina</taxon>
        <taxon>Agaricomycetes</taxon>
        <taxon>Agaricomycetidae</taxon>
        <taxon>Boletales</taxon>
        <taxon>Boletineae</taxon>
        <taxon>Boletaceae</taxon>
        <taxon>Boletoideae</taxon>
        <taxon>Boletus</taxon>
    </lineage>
</organism>
<evidence type="ECO:0000313" key="2">
    <source>
        <dbReference type="EMBL" id="KAF8449412.1"/>
    </source>
</evidence>
<comment type="caution">
    <text evidence="2">The sequence shown here is derived from an EMBL/GenBank/DDBJ whole genome shotgun (WGS) entry which is preliminary data.</text>
</comment>
<gene>
    <name evidence="2" type="ORF">L210DRAFT_584231</name>
</gene>
<reference evidence="2" key="2">
    <citation type="journal article" date="2020" name="Nat. Commun.">
        <title>Large-scale genome sequencing of mycorrhizal fungi provides insights into the early evolution of symbiotic traits.</title>
        <authorList>
            <person name="Miyauchi S."/>
            <person name="Kiss E."/>
            <person name="Kuo A."/>
            <person name="Drula E."/>
            <person name="Kohler A."/>
            <person name="Sanchez-Garcia M."/>
            <person name="Morin E."/>
            <person name="Andreopoulos B."/>
            <person name="Barry K.W."/>
            <person name="Bonito G."/>
            <person name="Buee M."/>
            <person name="Carver A."/>
            <person name="Chen C."/>
            <person name="Cichocki N."/>
            <person name="Clum A."/>
            <person name="Culley D."/>
            <person name="Crous P.W."/>
            <person name="Fauchery L."/>
            <person name="Girlanda M."/>
            <person name="Hayes R.D."/>
            <person name="Keri Z."/>
            <person name="LaButti K."/>
            <person name="Lipzen A."/>
            <person name="Lombard V."/>
            <person name="Magnuson J."/>
            <person name="Maillard F."/>
            <person name="Murat C."/>
            <person name="Nolan M."/>
            <person name="Ohm R.A."/>
            <person name="Pangilinan J."/>
            <person name="Pereira M.F."/>
            <person name="Perotto S."/>
            <person name="Peter M."/>
            <person name="Pfister S."/>
            <person name="Riley R."/>
            <person name="Sitrit Y."/>
            <person name="Stielow J.B."/>
            <person name="Szollosi G."/>
            <person name="Zifcakova L."/>
            <person name="Stursova M."/>
            <person name="Spatafora J.W."/>
            <person name="Tedersoo L."/>
            <person name="Vaario L.M."/>
            <person name="Yamada A."/>
            <person name="Yan M."/>
            <person name="Wang P."/>
            <person name="Xu J."/>
            <person name="Bruns T."/>
            <person name="Baldrian P."/>
            <person name="Vilgalys R."/>
            <person name="Dunand C."/>
            <person name="Henrissat B."/>
            <person name="Grigoriev I.V."/>
            <person name="Hibbett D."/>
            <person name="Nagy L.G."/>
            <person name="Martin F.M."/>
        </authorList>
    </citation>
    <scope>NUCLEOTIDE SEQUENCE</scope>
    <source>
        <strain evidence="2">BED1</strain>
    </source>
</reference>
<dbReference type="EMBL" id="WHUW01000003">
    <property type="protein sequence ID" value="KAF8449412.1"/>
    <property type="molecule type" value="Genomic_DNA"/>
</dbReference>
<sequence length="160" mass="17754">MTSPAPPTPGTIRQTLQWFRKLPTPPSHIGHIPRSTSTRPAPTPSRPSIPPPIPNVHGFPGIALLHHRERDASSVGHAGAGVFWTTRDCSSSRPRPRPHRPQVLEWKHQGHRLIPRRTSAMEKQGPYSLGDCSRPMSKAVRCESETSSSEIKHAIQVQEK</sequence>
<name>A0AAD4GKN5_BOLED</name>
<feature type="region of interest" description="Disordered" evidence="1">
    <location>
        <begin position="24"/>
        <end position="54"/>
    </location>
</feature>
<accession>A0AAD4GKN5</accession>
<dbReference type="AlphaFoldDB" id="A0AAD4GKN5"/>
<dbReference type="Proteomes" id="UP001194468">
    <property type="component" value="Unassembled WGS sequence"/>
</dbReference>
<feature type="compositionally biased region" description="Pro residues" evidence="1">
    <location>
        <begin position="41"/>
        <end position="54"/>
    </location>
</feature>
<evidence type="ECO:0000256" key="1">
    <source>
        <dbReference type="SAM" id="MobiDB-lite"/>
    </source>
</evidence>
<evidence type="ECO:0000313" key="3">
    <source>
        <dbReference type="Proteomes" id="UP001194468"/>
    </source>
</evidence>
<protein>
    <submittedName>
        <fullName evidence="2">Uncharacterized protein</fullName>
    </submittedName>
</protein>
<proteinExistence type="predicted"/>
<keyword evidence="3" id="KW-1185">Reference proteome</keyword>